<proteinExistence type="predicted"/>
<evidence type="ECO:0008006" key="2">
    <source>
        <dbReference type="Google" id="ProtNLM"/>
    </source>
</evidence>
<dbReference type="AlphaFoldDB" id="A0A0E9PY46"/>
<protein>
    <recommendedName>
        <fullName evidence="2">Transposase Tc1-like domain-containing protein</fullName>
    </recommendedName>
</protein>
<accession>A0A0E9PY46</accession>
<name>A0A0E9PY46_ANGAN</name>
<sequence length="85" mass="9859">MSMSKNSSATKATQAHRTGLKRAAFCPRLQHSLQLPHCLRKQCQHRIVNRELHEMGFHSRATANNPKIIMRNAKHQLEWCKAHLH</sequence>
<evidence type="ECO:0000313" key="1">
    <source>
        <dbReference type="EMBL" id="JAH09551.1"/>
    </source>
</evidence>
<reference evidence="1" key="1">
    <citation type="submission" date="2014-11" db="EMBL/GenBank/DDBJ databases">
        <authorList>
            <person name="Amaro Gonzalez C."/>
        </authorList>
    </citation>
    <scope>NUCLEOTIDE SEQUENCE</scope>
</reference>
<organism evidence="1">
    <name type="scientific">Anguilla anguilla</name>
    <name type="common">European freshwater eel</name>
    <name type="synonym">Muraena anguilla</name>
    <dbReference type="NCBI Taxonomy" id="7936"/>
    <lineage>
        <taxon>Eukaryota</taxon>
        <taxon>Metazoa</taxon>
        <taxon>Chordata</taxon>
        <taxon>Craniata</taxon>
        <taxon>Vertebrata</taxon>
        <taxon>Euteleostomi</taxon>
        <taxon>Actinopterygii</taxon>
        <taxon>Neopterygii</taxon>
        <taxon>Teleostei</taxon>
        <taxon>Anguilliformes</taxon>
        <taxon>Anguillidae</taxon>
        <taxon>Anguilla</taxon>
    </lineage>
</organism>
<reference evidence="1" key="2">
    <citation type="journal article" date="2015" name="Fish Shellfish Immunol.">
        <title>Early steps in the European eel (Anguilla anguilla)-Vibrio vulnificus interaction in the gills: Role of the RtxA13 toxin.</title>
        <authorList>
            <person name="Callol A."/>
            <person name="Pajuelo D."/>
            <person name="Ebbesson L."/>
            <person name="Teles M."/>
            <person name="MacKenzie S."/>
            <person name="Amaro C."/>
        </authorList>
    </citation>
    <scope>NUCLEOTIDE SEQUENCE</scope>
</reference>
<dbReference type="EMBL" id="GBXM01099026">
    <property type="protein sequence ID" value="JAH09551.1"/>
    <property type="molecule type" value="Transcribed_RNA"/>
</dbReference>